<organism evidence="2 3">
    <name type="scientific">Heterodera trifolii</name>
    <dbReference type="NCBI Taxonomy" id="157864"/>
    <lineage>
        <taxon>Eukaryota</taxon>
        <taxon>Metazoa</taxon>
        <taxon>Ecdysozoa</taxon>
        <taxon>Nematoda</taxon>
        <taxon>Chromadorea</taxon>
        <taxon>Rhabditida</taxon>
        <taxon>Tylenchina</taxon>
        <taxon>Tylenchomorpha</taxon>
        <taxon>Tylenchoidea</taxon>
        <taxon>Heteroderidae</taxon>
        <taxon>Heteroderinae</taxon>
        <taxon>Heterodera</taxon>
    </lineage>
</organism>
<feature type="compositionally biased region" description="Polar residues" evidence="1">
    <location>
        <begin position="536"/>
        <end position="554"/>
    </location>
</feature>
<evidence type="ECO:0000256" key="1">
    <source>
        <dbReference type="SAM" id="MobiDB-lite"/>
    </source>
</evidence>
<reference evidence="2 3" key="1">
    <citation type="submission" date="2024-10" db="EMBL/GenBank/DDBJ databases">
        <authorList>
            <person name="Kim D."/>
        </authorList>
    </citation>
    <scope>NUCLEOTIDE SEQUENCE [LARGE SCALE GENOMIC DNA]</scope>
    <source>
        <strain evidence="2">BH-2024</strain>
    </source>
</reference>
<feature type="compositionally biased region" description="Low complexity" evidence="1">
    <location>
        <begin position="106"/>
        <end position="117"/>
    </location>
</feature>
<dbReference type="EMBL" id="JBICBT010001258">
    <property type="protein sequence ID" value="KAL3076189.1"/>
    <property type="molecule type" value="Genomic_DNA"/>
</dbReference>
<evidence type="ECO:0000313" key="3">
    <source>
        <dbReference type="Proteomes" id="UP001620626"/>
    </source>
</evidence>
<feature type="region of interest" description="Disordered" evidence="1">
    <location>
        <begin position="103"/>
        <end position="126"/>
    </location>
</feature>
<proteinExistence type="predicted"/>
<comment type="caution">
    <text evidence="2">The sequence shown here is derived from an EMBL/GenBank/DDBJ whole genome shotgun (WGS) entry which is preliminary data.</text>
</comment>
<accession>A0ABD2I6X1</accession>
<feature type="region of interest" description="Disordered" evidence="1">
    <location>
        <begin position="536"/>
        <end position="572"/>
    </location>
</feature>
<gene>
    <name evidence="2" type="ORF">niasHT_038326</name>
</gene>
<protein>
    <submittedName>
        <fullName evidence="2">Uncharacterized protein</fullName>
    </submittedName>
</protein>
<keyword evidence="3" id="KW-1185">Reference proteome</keyword>
<sequence>MPQQNKLSPIWDIDLFERRQFRNGSDEAQCMECGQSFNTSELGAMTAHIVQKHPQYAAKLLAKQLEFGDHHSEQPGNTMPKVEDGQFPVPNSAFSLGAIGIANTKNTNGTENEALTGTEEEEGSLCHSRGYGTETPFSTIGPSSSSVSISNFEGVEDIPIGDLPNQNESFARVPSPATPPPLALSKDIPFGANFEPFRVPPPATPPLSSPSSVLTMSTTAAEDSSNCSTIFSMATTPKADAIDNENSANCYLDRFGKEWRLLVETAADAKQLDQIAGEHCLSRKGSTKNDGRIYFNCRFGLQKCAFRGLYLPLRQALFCRRTHNHPTPSIVSSSTTAVMPTSPGLEIHKDKVPDGIWHSETPKSKQCQKNDARCSNEDIVAAFSAALPDFDNSDTGSVAADCKDHIKKIDGGDDKTPNAAPSPYFDKFGRPWHWLFSVVNINEDPERIRQFCQAHFLLKAKMSPRQTVFVCKFTRRSSTRAIVRCSYRAMFVAERCAMFALQSHNHPPPEEEGNDTAANEAAGCFLPCRPQQQLQQGFASSPTINPNDSSTLIDTNDDKDKEKAPLIVPSPPIDSLMDKSAQKIGDNTEDHFDSICRAWKFLAKIDLGQCEKYGERTQLRNFCREHGLCRRAMKRYADGTLRAHSLACREWHSIYKCPYRAIYVVDRRAIFDRNMHNHPSLPPTGKTESLPKKIRVLPSPLGISDKAMPYKSPFASHPPTLDHFLLNLSEQFSSMAKHQKVTPQICTEKNGENSFAAAASLNSANPIGECADYVDSHDKSWKLEAKINAGNCETYEQRKHLHKFCSEYGLSRLTIRRNADGTLRVYSMACRELRNCVKCPFRAVYVVERGAVFVRGFHDHSIVEKKQMRQKKAMFFKTNWTKKGAAATFGIAKAIAPTAENNICPLFSVNSPTTNAADQTLLLNASPPAVADQFDEKQNFGIEKDDESATKNANTSFSAASFNIASSILNQNGDKSLANEVVAVENEAGADDDHSDYLDSFGKAWKWLMHFDVGECTTVEQQALIRDFCSEHGLYRGQMRWKTNGTFRALAFTCKEWRLKNYNCKYRAIYVVKRRAIFERDSHDHTIKMKRKRPLLRGRKIKGKEPTNIGTTGEGTSAQQQNCSLALEAKADGNYLDISVLSSPDQKAPPPVVADRFGNLWHWFADLSDTDRGTVMGQISRQHYLNRICQFGNGTRVHYRCRYQKPPIYCRFKLLHVPAKNVLYHRMSHNHPMPLSTELAMRFRQKQKMYNKKMKMVAKANVGTTNGKEKSSGEAAAAAELLTKLGINQLLSKRV</sequence>
<evidence type="ECO:0000313" key="2">
    <source>
        <dbReference type="EMBL" id="KAL3076189.1"/>
    </source>
</evidence>
<name>A0ABD2I6X1_9BILA</name>
<dbReference type="Proteomes" id="UP001620626">
    <property type="component" value="Unassembled WGS sequence"/>
</dbReference>